<evidence type="ECO:0000313" key="6">
    <source>
        <dbReference type="EMBL" id="SDS37000.1"/>
    </source>
</evidence>
<dbReference type="PANTHER" id="PTHR30244">
    <property type="entry name" value="TRANSAMINASE"/>
    <property type="match status" value="1"/>
</dbReference>
<dbReference type="AlphaFoldDB" id="A0A1H1RMR0"/>
<sequence length="365" mass="38674">MSDTTTVPFVDLRASHAEIDAEIRAGFDRVLAATAFVKGPDVAAFEDEYAAFCGVAHCVGLGNGTDAIELALRAAGVGPGTEVVVPGNTFVATVEAVVRAGGRPVLVDVDKDTLLMDPERAAAAIGPRTRAIVPVHLYGRLAPVADLLDLGPTVVEDAAQSQGAIRDGRRTIGAIAATSFYPGKNLGAYGDAGAVVTDSAELARAVRLLADHGSERKYVHETLGFNSRMDTLQAVVLRAKLRRLQRWNRQRADAAARYTEMLAGLPGLVLPEAGSDGEHVWHLYVVRVPDRERVTAVLGELGVAYGIHYPVPVHLTPAFRSLGHAAGDFPVTEEAAGQILSLPMFPQITLSQQEQVVQAVQKALA</sequence>
<dbReference type="InterPro" id="IPR015421">
    <property type="entry name" value="PyrdxlP-dep_Trfase_major"/>
</dbReference>
<feature type="active site" description="Proton acceptor" evidence="3">
    <location>
        <position position="184"/>
    </location>
</feature>
<evidence type="ECO:0000313" key="7">
    <source>
        <dbReference type="Proteomes" id="UP000198983"/>
    </source>
</evidence>
<dbReference type="GO" id="GO:0030170">
    <property type="term" value="F:pyridoxal phosphate binding"/>
    <property type="evidence" value="ECO:0007669"/>
    <property type="project" value="TreeGrafter"/>
</dbReference>
<dbReference type="Proteomes" id="UP000198983">
    <property type="component" value="Chromosome I"/>
</dbReference>
<reference evidence="6 7" key="1">
    <citation type="submission" date="2016-10" db="EMBL/GenBank/DDBJ databases">
        <authorList>
            <person name="de Groot N.N."/>
        </authorList>
    </citation>
    <scope>NUCLEOTIDE SEQUENCE [LARGE SCALE GENOMIC DNA]</scope>
    <source>
        <strain evidence="6 7">DSM 22024</strain>
    </source>
</reference>
<name>A0A1H1RMR0_9ACTN</name>
<dbReference type="InterPro" id="IPR015422">
    <property type="entry name" value="PyrdxlP-dep_Trfase_small"/>
</dbReference>
<evidence type="ECO:0000256" key="3">
    <source>
        <dbReference type="PIRSR" id="PIRSR000390-1"/>
    </source>
</evidence>
<dbReference type="InterPro" id="IPR000653">
    <property type="entry name" value="DegT/StrS_aminotransferase"/>
</dbReference>
<dbReference type="CDD" id="cd00616">
    <property type="entry name" value="AHBA_syn"/>
    <property type="match status" value="1"/>
</dbReference>
<evidence type="ECO:0000256" key="4">
    <source>
        <dbReference type="PIRSR" id="PIRSR000390-2"/>
    </source>
</evidence>
<evidence type="ECO:0000256" key="2">
    <source>
        <dbReference type="ARBA" id="ARBA00037999"/>
    </source>
</evidence>
<accession>A0A1H1RMR0</accession>
<keyword evidence="7" id="KW-1185">Reference proteome</keyword>
<gene>
    <name evidence="6" type="ORF">SAMN04489717_2476</name>
</gene>
<dbReference type="Gene3D" id="3.90.1150.10">
    <property type="entry name" value="Aspartate Aminotransferase, domain 1"/>
    <property type="match status" value="1"/>
</dbReference>
<proteinExistence type="inferred from homology"/>
<dbReference type="EMBL" id="LT629732">
    <property type="protein sequence ID" value="SDS37000.1"/>
    <property type="molecule type" value="Genomic_DNA"/>
</dbReference>
<dbReference type="Pfam" id="PF01041">
    <property type="entry name" value="DegT_DnrJ_EryC1"/>
    <property type="match status" value="1"/>
</dbReference>
<dbReference type="PANTHER" id="PTHR30244:SF36">
    <property type="entry name" value="3-OXO-GLUCOSE-6-PHOSPHATE:GLUTAMATE AMINOTRANSFERASE"/>
    <property type="match status" value="1"/>
</dbReference>
<dbReference type="InterPro" id="IPR015424">
    <property type="entry name" value="PyrdxlP-dep_Trfase"/>
</dbReference>
<feature type="modified residue" description="N6-(pyridoxal phosphate)lysine" evidence="4">
    <location>
        <position position="184"/>
    </location>
</feature>
<dbReference type="SUPFAM" id="SSF53383">
    <property type="entry name" value="PLP-dependent transferases"/>
    <property type="match status" value="1"/>
</dbReference>
<dbReference type="Gene3D" id="3.40.640.10">
    <property type="entry name" value="Type I PLP-dependent aspartate aminotransferase-like (Major domain)"/>
    <property type="match status" value="1"/>
</dbReference>
<dbReference type="RefSeq" id="WP_092653378.1">
    <property type="nucleotide sequence ID" value="NZ_LT629732.1"/>
</dbReference>
<dbReference type="OrthoDB" id="9804264at2"/>
<keyword evidence="1 4" id="KW-0663">Pyridoxal phosphate</keyword>
<dbReference type="GO" id="GO:0000271">
    <property type="term" value="P:polysaccharide biosynthetic process"/>
    <property type="evidence" value="ECO:0007669"/>
    <property type="project" value="TreeGrafter"/>
</dbReference>
<evidence type="ECO:0000256" key="1">
    <source>
        <dbReference type="ARBA" id="ARBA00022898"/>
    </source>
</evidence>
<dbReference type="PIRSF" id="PIRSF000390">
    <property type="entry name" value="PLP_StrS"/>
    <property type="match status" value="1"/>
</dbReference>
<dbReference type="GO" id="GO:0008483">
    <property type="term" value="F:transaminase activity"/>
    <property type="evidence" value="ECO:0007669"/>
    <property type="project" value="TreeGrafter"/>
</dbReference>
<dbReference type="STRING" id="117157.SAMN04489717_2476"/>
<evidence type="ECO:0000256" key="5">
    <source>
        <dbReference type="RuleBase" id="RU004508"/>
    </source>
</evidence>
<protein>
    <submittedName>
        <fullName evidence="6">dTDP-4-amino-4,6-dideoxygalactose transaminase</fullName>
    </submittedName>
</protein>
<organism evidence="6 7">
    <name type="scientific">Actinopolymorpha singaporensis</name>
    <dbReference type="NCBI Taxonomy" id="117157"/>
    <lineage>
        <taxon>Bacteria</taxon>
        <taxon>Bacillati</taxon>
        <taxon>Actinomycetota</taxon>
        <taxon>Actinomycetes</taxon>
        <taxon>Propionibacteriales</taxon>
        <taxon>Actinopolymorphaceae</taxon>
        <taxon>Actinopolymorpha</taxon>
    </lineage>
</organism>
<comment type="similarity">
    <text evidence="2 5">Belongs to the DegT/DnrJ/EryC1 family.</text>
</comment>